<dbReference type="RefSeq" id="WP_166915935.1">
    <property type="nucleotide sequence ID" value="NZ_CP050253.1"/>
</dbReference>
<dbReference type="EMBL" id="CP050253">
    <property type="protein sequence ID" value="QIQ21280.1"/>
    <property type="molecule type" value="Genomic_DNA"/>
</dbReference>
<reference evidence="7 8" key="1">
    <citation type="submission" date="2020-03" db="EMBL/GenBank/DDBJ databases">
        <title>Complete genome sequence of Orbus sp. IPMB12 (BCRC 80908).</title>
        <authorList>
            <person name="Lo W.-S."/>
            <person name="Chang T.-H."/>
            <person name="Kuo C.-H."/>
        </authorList>
    </citation>
    <scope>NUCLEOTIDE SEQUENCE [LARGE SCALE GENOMIC DNA]</scope>
    <source>
        <strain evidence="7 8">IPMB12</strain>
    </source>
</reference>
<dbReference type="Pfam" id="PF13627">
    <property type="entry name" value="LptM_cons"/>
    <property type="match status" value="1"/>
</dbReference>
<proteinExistence type="predicted"/>
<keyword evidence="5" id="KW-0998">Cell outer membrane</keyword>
<evidence type="ECO:0000256" key="4">
    <source>
        <dbReference type="ARBA" id="ARBA00023139"/>
    </source>
</evidence>
<dbReference type="Proteomes" id="UP000501168">
    <property type="component" value="Chromosome"/>
</dbReference>
<gene>
    <name evidence="7" type="ORF">IPMB12_06020</name>
</gene>
<evidence type="ECO:0000256" key="3">
    <source>
        <dbReference type="ARBA" id="ARBA00023136"/>
    </source>
</evidence>
<keyword evidence="3" id="KW-0472">Membrane</keyword>
<evidence type="ECO:0000256" key="2">
    <source>
        <dbReference type="ARBA" id="ARBA00022729"/>
    </source>
</evidence>
<keyword evidence="8" id="KW-1185">Reference proteome</keyword>
<dbReference type="InParanoid" id="A0A6G9ICG9"/>
<evidence type="ECO:0000313" key="7">
    <source>
        <dbReference type="EMBL" id="QIQ21280.1"/>
    </source>
</evidence>
<dbReference type="InterPro" id="IPR032831">
    <property type="entry name" value="LptM_cons"/>
</dbReference>
<dbReference type="NCBIfam" id="NF047847">
    <property type="entry name" value="SS_mature_LptM"/>
    <property type="match status" value="1"/>
</dbReference>
<protein>
    <recommendedName>
        <fullName evidence="9">Lipoprotein</fullName>
    </recommendedName>
</protein>
<comment type="subcellular location">
    <subcellularLocation>
        <location evidence="1">Cell outer membrane</location>
        <topology evidence="1">Lipid-anchor</topology>
    </subcellularLocation>
</comment>
<sequence length="42" mass="4740">MKRYAKFLTLLTVVVWLSGCGLKGDLYFPADEQQSTTTNESK</sequence>
<evidence type="ECO:0000256" key="5">
    <source>
        <dbReference type="ARBA" id="ARBA00023237"/>
    </source>
</evidence>
<keyword evidence="2" id="KW-0732">Signal</keyword>
<dbReference type="AlphaFoldDB" id="A0A6G9ICG9"/>
<evidence type="ECO:0000313" key="8">
    <source>
        <dbReference type="Proteomes" id="UP000501168"/>
    </source>
</evidence>
<dbReference type="GO" id="GO:0009279">
    <property type="term" value="C:cell outer membrane"/>
    <property type="evidence" value="ECO:0007669"/>
    <property type="project" value="UniProtKB-SubCell"/>
</dbReference>
<evidence type="ECO:0000256" key="6">
    <source>
        <dbReference type="ARBA" id="ARBA00023288"/>
    </source>
</evidence>
<accession>A0A6G9ICG9</accession>
<evidence type="ECO:0008006" key="9">
    <source>
        <dbReference type="Google" id="ProtNLM"/>
    </source>
</evidence>
<dbReference type="KEGG" id="orb:IPMB12_06020"/>
<name>A0A6G9ICG9_9GAMM</name>
<evidence type="ECO:0000256" key="1">
    <source>
        <dbReference type="ARBA" id="ARBA00004459"/>
    </source>
</evidence>
<keyword evidence="6" id="KW-0449">Lipoprotein</keyword>
<dbReference type="PROSITE" id="PS51257">
    <property type="entry name" value="PROKAR_LIPOPROTEIN"/>
    <property type="match status" value="1"/>
</dbReference>
<organism evidence="7 8">
    <name type="scientific">Zophobihabitans entericus</name>
    <dbReference type="NCBI Taxonomy" id="1635327"/>
    <lineage>
        <taxon>Bacteria</taxon>
        <taxon>Pseudomonadati</taxon>
        <taxon>Pseudomonadota</taxon>
        <taxon>Gammaproteobacteria</taxon>
        <taxon>Orbales</taxon>
        <taxon>Orbaceae</taxon>
        <taxon>Zophobihabitans</taxon>
    </lineage>
</organism>
<keyword evidence="4" id="KW-0564">Palmitate</keyword>